<dbReference type="Proteomes" id="UP000315295">
    <property type="component" value="Unassembled WGS sequence"/>
</dbReference>
<dbReference type="AlphaFoldDB" id="A0A540N653"/>
<organism evidence="1 2">
    <name type="scientific">Malus baccata</name>
    <name type="common">Siberian crab apple</name>
    <name type="synonym">Pyrus baccata</name>
    <dbReference type="NCBI Taxonomy" id="106549"/>
    <lineage>
        <taxon>Eukaryota</taxon>
        <taxon>Viridiplantae</taxon>
        <taxon>Streptophyta</taxon>
        <taxon>Embryophyta</taxon>
        <taxon>Tracheophyta</taxon>
        <taxon>Spermatophyta</taxon>
        <taxon>Magnoliopsida</taxon>
        <taxon>eudicotyledons</taxon>
        <taxon>Gunneridae</taxon>
        <taxon>Pentapetalae</taxon>
        <taxon>rosids</taxon>
        <taxon>fabids</taxon>
        <taxon>Rosales</taxon>
        <taxon>Rosaceae</taxon>
        <taxon>Amygdaloideae</taxon>
        <taxon>Maleae</taxon>
        <taxon>Malus</taxon>
    </lineage>
</organism>
<evidence type="ECO:0000313" key="2">
    <source>
        <dbReference type="Proteomes" id="UP000315295"/>
    </source>
</evidence>
<accession>A0A540N653</accession>
<protein>
    <submittedName>
        <fullName evidence="1">Uncharacterized protein</fullName>
    </submittedName>
</protein>
<dbReference type="EMBL" id="VIEB01000102">
    <property type="protein sequence ID" value="TQE06525.1"/>
    <property type="molecule type" value="Genomic_DNA"/>
</dbReference>
<sequence length="85" mass="9305">MRQGKDTLMIPYIRILRILKICCRPCLRHSCEAITASCSSNRSAKPRSQPCLKYDCEAIDPDDAIVSSTSAPLSTPPTINTLLGP</sequence>
<gene>
    <name evidence="1" type="ORF">C1H46_007896</name>
</gene>
<name>A0A540N653_MALBA</name>
<proteinExistence type="predicted"/>
<reference evidence="1 2" key="1">
    <citation type="journal article" date="2019" name="G3 (Bethesda)">
        <title>Sequencing of a Wild Apple (Malus baccata) Genome Unravels the Differences Between Cultivated and Wild Apple Species Regarding Disease Resistance and Cold Tolerance.</title>
        <authorList>
            <person name="Chen X."/>
        </authorList>
    </citation>
    <scope>NUCLEOTIDE SEQUENCE [LARGE SCALE GENOMIC DNA]</scope>
    <source>
        <strain evidence="2">cv. Shandingzi</strain>
        <tissue evidence="1">Leaves</tissue>
    </source>
</reference>
<comment type="caution">
    <text evidence="1">The sequence shown here is derived from an EMBL/GenBank/DDBJ whole genome shotgun (WGS) entry which is preliminary data.</text>
</comment>
<evidence type="ECO:0000313" key="1">
    <source>
        <dbReference type="EMBL" id="TQE06525.1"/>
    </source>
</evidence>
<keyword evidence="2" id="KW-1185">Reference proteome</keyword>